<dbReference type="SUPFAM" id="SSF53092">
    <property type="entry name" value="Creatinase/prolidase N-terminal domain"/>
    <property type="match status" value="1"/>
</dbReference>
<dbReference type="InterPro" id="IPR029149">
    <property type="entry name" value="Creatin/AminoP/Spt16_N"/>
</dbReference>
<dbReference type="EMBL" id="JAMPKM010000007">
    <property type="protein sequence ID" value="MEP0818035.1"/>
    <property type="molecule type" value="Genomic_DNA"/>
</dbReference>
<evidence type="ECO:0000256" key="1">
    <source>
        <dbReference type="ARBA" id="ARBA00001424"/>
    </source>
</evidence>
<dbReference type="CDD" id="cd01087">
    <property type="entry name" value="Prolidase"/>
    <property type="match status" value="1"/>
</dbReference>
<dbReference type="RefSeq" id="WP_190432441.1">
    <property type="nucleotide sequence ID" value="NZ_JAMPKM010000007.1"/>
</dbReference>
<dbReference type="InterPro" id="IPR052433">
    <property type="entry name" value="X-Pro_dipept-like"/>
</dbReference>
<dbReference type="InterPro" id="IPR036005">
    <property type="entry name" value="Creatinase/aminopeptidase-like"/>
</dbReference>
<dbReference type="Gene3D" id="3.40.350.10">
    <property type="entry name" value="Creatinase/prolidase N-terminal domain"/>
    <property type="match status" value="1"/>
</dbReference>
<dbReference type="PANTHER" id="PTHR43226">
    <property type="entry name" value="XAA-PRO AMINOPEPTIDASE 3"/>
    <property type="match status" value="1"/>
</dbReference>
<organism evidence="10 11">
    <name type="scientific">Trichocoleus desertorum GB2-A4</name>
    <dbReference type="NCBI Taxonomy" id="2933944"/>
    <lineage>
        <taxon>Bacteria</taxon>
        <taxon>Bacillati</taxon>
        <taxon>Cyanobacteriota</taxon>
        <taxon>Cyanophyceae</taxon>
        <taxon>Leptolyngbyales</taxon>
        <taxon>Trichocoleusaceae</taxon>
        <taxon>Trichocoleus</taxon>
    </lineage>
</organism>
<name>A0ABV0J8D4_9CYAN</name>
<evidence type="ECO:0000259" key="9">
    <source>
        <dbReference type="SMART" id="SM01011"/>
    </source>
</evidence>
<dbReference type="InterPro" id="IPR001131">
    <property type="entry name" value="Peptidase_M24B_aminopep-P_CS"/>
</dbReference>
<evidence type="ECO:0000256" key="2">
    <source>
        <dbReference type="ARBA" id="ARBA00001936"/>
    </source>
</evidence>
<dbReference type="Proteomes" id="UP001464891">
    <property type="component" value="Unassembled WGS sequence"/>
</dbReference>
<evidence type="ECO:0000256" key="7">
    <source>
        <dbReference type="ARBA" id="ARBA00023211"/>
    </source>
</evidence>
<evidence type="ECO:0000313" key="10">
    <source>
        <dbReference type="EMBL" id="MEP0818035.1"/>
    </source>
</evidence>
<sequence>MQIPSNSEALANALRDRRQRLAALLDGPVVLWSGGRSSRNFPANVYPFRASSHFLYFAGLPLENAAIRLEAGKLELFIDEGTPASALWHGSTLTRDEIATAIGADAAFPLTDLGMRSTGAATIPVQDAATRQQQAQILERSLPPANQLTGNDLALAQAIVTLRLTHDAAAIAELKKAAVATVNAHRVGMAVTPGAKTEAAVRAAMESVFVAQNMTCAYNSIVTVQGEVLHNEQYHHALKSGDLLLADVGAETTSGWAADVTRTWPVSGKFSPTQRVLYEVVLAAHDICIAKLEPGVEYRDIHLSAALIIAAGLLDLGILRGKPEDLVAMDAHALFFTHGVGHILGMDVHDMEDLGDLAGYETGRSRSDRFGLCYLRLDRPLRPGMLVTIEPGFYQVPAILNDPERRSRYKDVVNWDRLAQFADVRGIRIEDDVLVTESASEVLTAALPTKADAIEQLVTGE</sequence>
<dbReference type="PROSITE" id="PS00491">
    <property type="entry name" value="PROLINE_PEPTIDASE"/>
    <property type="match status" value="1"/>
</dbReference>
<dbReference type="EC" id="3.4.11.9" evidence="4"/>
<keyword evidence="7" id="KW-0464">Manganese</keyword>
<evidence type="ECO:0000256" key="3">
    <source>
        <dbReference type="ARBA" id="ARBA00008766"/>
    </source>
</evidence>
<dbReference type="InterPro" id="IPR007865">
    <property type="entry name" value="Aminopep_P_N"/>
</dbReference>
<comment type="caution">
    <text evidence="10">The sequence shown here is derived from an EMBL/GenBank/DDBJ whole genome shotgun (WGS) entry which is preliminary data.</text>
</comment>
<proteinExistence type="inferred from homology"/>
<dbReference type="Pfam" id="PF05195">
    <property type="entry name" value="AMP_N"/>
    <property type="match status" value="1"/>
</dbReference>
<keyword evidence="6" id="KW-0378">Hydrolase</keyword>
<evidence type="ECO:0000256" key="4">
    <source>
        <dbReference type="ARBA" id="ARBA00012574"/>
    </source>
</evidence>
<dbReference type="Pfam" id="PF00557">
    <property type="entry name" value="Peptidase_M24"/>
    <property type="match status" value="1"/>
</dbReference>
<dbReference type="Gene3D" id="3.90.230.10">
    <property type="entry name" value="Creatinase/methionine aminopeptidase superfamily"/>
    <property type="match status" value="1"/>
</dbReference>
<evidence type="ECO:0000313" key="11">
    <source>
        <dbReference type="Proteomes" id="UP001464891"/>
    </source>
</evidence>
<dbReference type="SMART" id="SM01011">
    <property type="entry name" value="AMP_N"/>
    <property type="match status" value="1"/>
</dbReference>
<comment type="similarity">
    <text evidence="3 8">Belongs to the peptidase M24B family.</text>
</comment>
<keyword evidence="10" id="KW-0645">Protease</keyword>
<comment type="cofactor">
    <cofactor evidence="2">
        <name>Mn(2+)</name>
        <dbReference type="ChEBI" id="CHEBI:29035"/>
    </cofactor>
</comment>
<evidence type="ECO:0000256" key="5">
    <source>
        <dbReference type="ARBA" id="ARBA00022723"/>
    </source>
</evidence>
<reference evidence="10 11" key="1">
    <citation type="submission" date="2022-04" db="EMBL/GenBank/DDBJ databases">
        <title>Positive selection, recombination, and allopatry shape intraspecific diversity of widespread and dominant cyanobacteria.</title>
        <authorList>
            <person name="Wei J."/>
            <person name="Shu W."/>
            <person name="Hu C."/>
        </authorList>
    </citation>
    <scope>NUCLEOTIDE SEQUENCE [LARGE SCALE GENOMIC DNA]</scope>
    <source>
        <strain evidence="10 11">GB2-A4</strain>
    </source>
</reference>
<gene>
    <name evidence="10" type="ORF">NC998_13115</name>
</gene>
<evidence type="ECO:0000256" key="6">
    <source>
        <dbReference type="ARBA" id="ARBA00022801"/>
    </source>
</evidence>
<feature type="domain" description="Aminopeptidase P N-terminal" evidence="9">
    <location>
        <begin position="9"/>
        <end position="134"/>
    </location>
</feature>
<dbReference type="GO" id="GO:0004177">
    <property type="term" value="F:aminopeptidase activity"/>
    <property type="evidence" value="ECO:0007669"/>
    <property type="project" value="UniProtKB-KW"/>
</dbReference>
<dbReference type="SUPFAM" id="SSF55920">
    <property type="entry name" value="Creatinase/aminopeptidase"/>
    <property type="match status" value="1"/>
</dbReference>
<dbReference type="PANTHER" id="PTHR43226:SF4">
    <property type="entry name" value="XAA-PRO AMINOPEPTIDASE 3"/>
    <property type="match status" value="1"/>
</dbReference>
<keyword evidence="5 8" id="KW-0479">Metal-binding</keyword>
<accession>A0ABV0J8D4</accession>
<comment type="catalytic activity">
    <reaction evidence="1">
        <text>Release of any N-terminal amino acid, including proline, that is linked to proline, even from a dipeptide or tripeptide.</text>
        <dbReference type="EC" id="3.4.11.9"/>
    </reaction>
</comment>
<evidence type="ECO:0000256" key="8">
    <source>
        <dbReference type="RuleBase" id="RU000590"/>
    </source>
</evidence>
<protein>
    <recommendedName>
        <fullName evidence="4">Xaa-Pro aminopeptidase</fullName>
        <ecNumber evidence="4">3.4.11.9</ecNumber>
    </recommendedName>
</protein>
<dbReference type="InterPro" id="IPR000994">
    <property type="entry name" value="Pept_M24"/>
</dbReference>
<keyword evidence="11" id="KW-1185">Reference proteome</keyword>
<keyword evidence="10" id="KW-0031">Aminopeptidase</keyword>